<dbReference type="Proteomes" id="UP001596156">
    <property type="component" value="Unassembled WGS sequence"/>
</dbReference>
<sequence>MARALGAAEFVVRNFSDQIDSFQNVVTSLRRQIEVMPEEDRRHLEEASAVLRKVRAAAAPPALPVLPVPTVPARRSTDE</sequence>
<organism evidence="1 2">
    <name type="scientific">Streptomyces fimbriatus</name>
    <dbReference type="NCBI Taxonomy" id="68197"/>
    <lineage>
        <taxon>Bacteria</taxon>
        <taxon>Bacillati</taxon>
        <taxon>Actinomycetota</taxon>
        <taxon>Actinomycetes</taxon>
        <taxon>Kitasatosporales</taxon>
        <taxon>Streptomycetaceae</taxon>
        <taxon>Streptomyces</taxon>
    </lineage>
</organism>
<dbReference type="RefSeq" id="WP_344645850.1">
    <property type="nucleotide sequence ID" value="NZ_BAAASS010000021.1"/>
</dbReference>
<keyword evidence="2" id="KW-1185">Reference proteome</keyword>
<comment type="caution">
    <text evidence="1">The sequence shown here is derived from an EMBL/GenBank/DDBJ whole genome shotgun (WGS) entry which is preliminary data.</text>
</comment>
<evidence type="ECO:0000313" key="1">
    <source>
        <dbReference type="EMBL" id="MFC5227315.1"/>
    </source>
</evidence>
<name>A0ABW0DAA7_STRFI</name>
<gene>
    <name evidence="1" type="ORF">ACFPN6_22435</name>
</gene>
<protein>
    <submittedName>
        <fullName evidence="1">Uncharacterized protein</fullName>
    </submittedName>
</protein>
<evidence type="ECO:0000313" key="2">
    <source>
        <dbReference type="Proteomes" id="UP001596156"/>
    </source>
</evidence>
<accession>A0ABW0DAA7</accession>
<dbReference type="EMBL" id="JBHSKL010000029">
    <property type="protein sequence ID" value="MFC5227315.1"/>
    <property type="molecule type" value="Genomic_DNA"/>
</dbReference>
<proteinExistence type="predicted"/>
<reference evidence="2" key="1">
    <citation type="journal article" date="2019" name="Int. J. Syst. Evol. Microbiol.">
        <title>The Global Catalogue of Microorganisms (GCM) 10K type strain sequencing project: providing services to taxonomists for standard genome sequencing and annotation.</title>
        <authorList>
            <consortium name="The Broad Institute Genomics Platform"/>
            <consortium name="The Broad Institute Genome Sequencing Center for Infectious Disease"/>
            <person name="Wu L."/>
            <person name="Ma J."/>
        </authorList>
    </citation>
    <scope>NUCLEOTIDE SEQUENCE [LARGE SCALE GENOMIC DNA]</scope>
    <source>
        <strain evidence="2">CCM 8479</strain>
    </source>
</reference>